<dbReference type="Gene3D" id="3.40.50.720">
    <property type="entry name" value="NAD(P)-binding Rossmann-like Domain"/>
    <property type="match status" value="1"/>
</dbReference>
<keyword evidence="5" id="KW-0949">S-adenosyl-L-methionine</keyword>
<name>A0A1Y0C776_9MYCO</name>
<dbReference type="GO" id="GO:0051287">
    <property type="term" value="F:NAD binding"/>
    <property type="evidence" value="ECO:0007669"/>
    <property type="project" value="InterPro"/>
</dbReference>
<evidence type="ECO:0000313" key="14">
    <source>
        <dbReference type="EMBL" id="ART70947.1"/>
    </source>
</evidence>
<feature type="active site" description="Proton acceptor" evidence="12">
    <location>
        <position position="197"/>
    </location>
</feature>
<dbReference type="PANTHER" id="PTHR45790:SF3">
    <property type="entry name" value="S-ADENOSYL-L-METHIONINE-DEPENDENT UROPORPHYRINOGEN III METHYLTRANSFERASE, CHLOROPLASTIC"/>
    <property type="match status" value="1"/>
</dbReference>
<dbReference type="SUPFAM" id="SSF51735">
    <property type="entry name" value="NAD(P)-binding Rossmann-fold domains"/>
    <property type="match status" value="1"/>
</dbReference>
<proteinExistence type="predicted"/>
<evidence type="ECO:0000256" key="10">
    <source>
        <dbReference type="ARBA" id="ARBA00023268"/>
    </source>
</evidence>
<dbReference type="FunFam" id="3.40.1010.10:FF:000003">
    <property type="entry name" value="Putative Uroporphyrinogen-III C-methyltransferase"/>
    <property type="match status" value="1"/>
</dbReference>
<reference evidence="14 15" key="1">
    <citation type="submission" date="2017-04" db="EMBL/GenBank/DDBJ databases">
        <title>Whole Genome Sequence of 1,4-Dioxane Degrading Bacterium Mycobacterium dioxanotrophicus PH-06.</title>
        <authorList>
            <person name="He Y."/>
        </authorList>
    </citation>
    <scope>NUCLEOTIDE SEQUENCE [LARGE SCALE GENOMIC DNA]</scope>
    <source>
        <strain evidence="14 15">PH-06</strain>
    </source>
</reference>
<dbReference type="EMBL" id="CP020809">
    <property type="protein sequence ID" value="ART70947.1"/>
    <property type="molecule type" value="Genomic_DNA"/>
</dbReference>
<dbReference type="CDD" id="cd11642">
    <property type="entry name" value="SUMT"/>
    <property type="match status" value="1"/>
</dbReference>
<evidence type="ECO:0000256" key="8">
    <source>
        <dbReference type="ARBA" id="ARBA00023239"/>
    </source>
</evidence>
<keyword evidence="3 14" id="KW-0489">Methyltransferase</keyword>
<dbReference type="Pfam" id="PF00590">
    <property type="entry name" value="TP_methylase"/>
    <property type="match status" value="1"/>
</dbReference>
<dbReference type="InterPro" id="IPR050161">
    <property type="entry name" value="Siro_Cobalamin_biosynth"/>
</dbReference>
<dbReference type="GO" id="GO:0009236">
    <property type="term" value="P:cobalamin biosynthetic process"/>
    <property type="evidence" value="ECO:0007669"/>
    <property type="project" value="UniProtKB-KW"/>
</dbReference>
<keyword evidence="10" id="KW-0511">Multifunctional enzyme</keyword>
<evidence type="ECO:0000256" key="7">
    <source>
        <dbReference type="ARBA" id="ARBA00023027"/>
    </source>
</evidence>
<evidence type="ECO:0000256" key="6">
    <source>
        <dbReference type="ARBA" id="ARBA00023002"/>
    </source>
</evidence>
<dbReference type="InterPro" id="IPR014776">
    <property type="entry name" value="4pyrrole_Mease_sub2"/>
</dbReference>
<dbReference type="GO" id="GO:0004851">
    <property type="term" value="F:uroporphyrin-III C-methyltransferase activity"/>
    <property type="evidence" value="ECO:0007669"/>
    <property type="project" value="InterPro"/>
</dbReference>
<dbReference type="SUPFAM" id="SSF53790">
    <property type="entry name" value="Tetrapyrrole methylase"/>
    <property type="match status" value="1"/>
</dbReference>
<dbReference type="GO" id="GO:0051266">
    <property type="term" value="F:sirohydrochlorin ferrochelatase activity"/>
    <property type="evidence" value="ECO:0007669"/>
    <property type="project" value="InterPro"/>
</dbReference>
<dbReference type="NCBIfam" id="TIGR01470">
    <property type="entry name" value="cysG_Nterm"/>
    <property type="match status" value="1"/>
</dbReference>
<keyword evidence="2" id="KW-0169">Cobalamin biosynthesis</keyword>
<comment type="catalytic activity">
    <reaction evidence="11">
        <text>precorrin-2 + NAD(+) = sirohydrochlorin + NADH + 2 H(+)</text>
        <dbReference type="Rhea" id="RHEA:15613"/>
        <dbReference type="ChEBI" id="CHEBI:15378"/>
        <dbReference type="ChEBI" id="CHEBI:57540"/>
        <dbReference type="ChEBI" id="CHEBI:57945"/>
        <dbReference type="ChEBI" id="CHEBI:58351"/>
        <dbReference type="ChEBI" id="CHEBI:58827"/>
        <dbReference type="EC" id="1.3.1.76"/>
    </reaction>
</comment>
<dbReference type="InterPro" id="IPR012409">
    <property type="entry name" value="Sirohaem_synth"/>
</dbReference>
<keyword evidence="8" id="KW-0456">Lyase</keyword>
<keyword evidence="15" id="KW-1185">Reference proteome</keyword>
<dbReference type="Gene3D" id="3.30.950.10">
    <property type="entry name" value="Methyltransferase, Cobalt-precorrin-4 Transmethylase, Domain 2"/>
    <property type="match status" value="1"/>
</dbReference>
<accession>A0A1Y0C776</accession>
<evidence type="ECO:0000313" key="15">
    <source>
        <dbReference type="Proteomes" id="UP000195331"/>
    </source>
</evidence>
<comment type="pathway">
    <text evidence="1">Porphyrin-containing compound metabolism; siroheme biosynthesis; sirohydrochlorin from precorrin-2: step 1/1.</text>
</comment>
<dbReference type="NCBIfam" id="TIGR01469">
    <property type="entry name" value="cobA_cysG_Cterm"/>
    <property type="match status" value="1"/>
</dbReference>
<dbReference type="FunFam" id="3.30.950.10:FF:000001">
    <property type="entry name" value="Siroheme synthase"/>
    <property type="match status" value="1"/>
</dbReference>
<dbReference type="UniPathway" id="UPA00262">
    <property type="reaction ID" value="UER00222"/>
</dbReference>
<evidence type="ECO:0000256" key="11">
    <source>
        <dbReference type="ARBA" id="ARBA00047561"/>
    </source>
</evidence>
<dbReference type="InterPro" id="IPR014777">
    <property type="entry name" value="4pyrrole_Mease_sub1"/>
</dbReference>
<keyword evidence="4 14" id="KW-0808">Transferase</keyword>
<dbReference type="PANTHER" id="PTHR45790">
    <property type="entry name" value="SIROHEME SYNTHASE-RELATED"/>
    <property type="match status" value="1"/>
</dbReference>
<feature type="active site" description="Proton donor" evidence="12">
    <location>
        <position position="219"/>
    </location>
</feature>
<organism evidence="14 15">
    <name type="scientific">Mycobacterium dioxanotrophicus</name>
    <dbReference type="NCBI Taxonomy" id="482462"/>
    <lineage>
        <taxon>Bacteria</taxon>
        <taxon>Bacillati</taxon>
        <taxon>Actinomycetota</taxon>
        <taxon>Actinomycetes</taxon>
        <taxon>Mycobacteriales</taxon>
        <taxon>Mycobacteriaceae</taxon>
        <taxon>Mycobacterium</taxon>
    </lineage>
</organism>
<dbReference type="InterPro" id="IPR035996">
    <property type="entry name" value="4pyrrol_Methylase_sf"/>
</dbReference>
<dbReference type="InterPro" id="IPR006366">
    <property type="entry name" value="CobA/CysG_C"/>
</dbReference>
<feature type="domain" description="Tetrapyrrole methylase" evidence="13">
    <location>
        <begin position="167"/>
        <end position="378"/>
    </location>
</feature>
<evidence type="ECO:0000256" key="9">
    <source>
        <dbReference type="ARBA" id="ARBA00023244"/>
    </source>
</evidence>
<evidence type="ECO:0000256" key="1">
    <source>
        <dbReference type="ARBA" id="ARBA00005010"/>
    </source>
</evidence>
<evidence type="ECO:0000256" key="2">
    <source>
        <dbReference type="ARBA" id="ARBA00022573"/>
    </source>
</evidence>
<dbReference type="GO" id="GO:0032259">
    <property type="term" value="P:methylation"/>
    <property type="evidence" value="ECO:0007669"/>
    <property type="project" value="UniProtKB-KW"/>
</dbReference>
<evidence type="ECO:0000256" key="3">
    <source>
        <dbReference type="ARBA" id="ARBA00022603"/>
    </source>
</evidence>
<evidence type="ECO:0000259" key="13">
    <source>
        <dbReference type="Pfam" id="PF00590"/>
    </source>
</evidence>
<keyword evidence="9" id="KW-0627">Porphyrin biosynthesis</keyword>
<sequence length="403" mass="41695">MTAENAYLVGLRLSGRKVVVVGGGTVAQRRLPLLIANGADVHVIARAATPAVEALAQADPGITLALRDFEPGDLDGAWYAIAATDDGAVNAAISDEAQQRRIFCVRADIAREGSAVTPATFDYDGLSVGVLAGGEHRRSAAIRSAIHEALQRGVITAEVTGEAPSGVALVGGGPGDPELITVRGRRLLARADVVVADRLAPQDLLAELGPHVEVIDAAKIPYGRAMAQDAINQVLVDRARAGKFVVRLKGGDPFVFARGYEEVIACADAGIPVTVVPGVTSAIAVPALAGVPVTHRGLTHEFVVVSGHVAPGHPESLVNWNALAQMSGTIVLLMAVERIELFAKALLDGGRPADTPVLVVQHGSTVAQRTLRATLGDAPEKIREDGIRPPAIIVIGAVAAFAS</sequence>
<dbReference type="AlphaFoldDB" id="A0A1Y0C776"/>
<dbReference type="NCBIfam" id="NF004790">
    <property type="entry name" value="PRK06136.1"/>
    <property type="match status" value="1"/>
</dbReference>
<dbReference type="KEGG" id="mdx:BTO20_22560"/>
<dbReference type="Gene3D" id="3.40.1010.10">
    <property type="entry name" value="Cobalt-precorrin-4 Transmethylase, Domain 1"/>
    <property type="match status" value="1"/>
</dbReference>
<protein>
    <submittedName>
        <fullName evidence="14">Uroporphyrinogen-III C-methyltransferase</fullName>
    </submittedName>
</protein>
<keyword evidence="7" id="KW-0520">NAD</keyword>
<evidence type="ECO:0000256" key="5">
    <source>
        <dbReference type="ARBA" id="ARBA00022691"/>
    </source>
</evidence>
<dbReference type="PIRSF" id="PIRSF036426">
    <property type="entry name" value="Sirohaem_synth"/>
    <property type="match status" value="1"/>
</dbReference>
<gene>
    <name evidence="14" type="ORF">BTO20_22560</name>
</gene>
<dbReference type="InterPro" id="IPR036291">
    <property type="entry name" value="NAD(P)-bd_dom_sf"/>
</dbReference>
<keyword evidence="6" id="KW-0560">Oxidoreductase</keyword>
<dbReference type="Pfam" id="PF13241">
    <property type="entry name" value="NAD_binding_7"/>
    <property type="match status" value="1"/>
</dbReference>
<dbReference type="OrthoDB" id="9815856at2"/>
<dbReference type="Proteomes" id="UP000195331">
    <property type="component" value="Chromosome"/>
</dbReference>
<dbReference type="RefSeq" id="WP_087078362.1">
    <property type="nucleotide sequence ID" value="NZ_CP020809.1"/>
</dbReference>
<dbReference type="GO" id="GO:0019354">
    <property type="term" value="P:siroheme biosynthetic process"/>
    <property type="evidence" value="ECO:0007669"/>
    <property type="project" value="UniProtKB-UniPathway"/>
</dbReference>
<evidence type="ECO:0000256" key="12">
    <source>
        <dbReference type="PIRSR" id="PIRSR036426-1"/>
    </source>
</evidence>
<evidence type="ECO:0000256" key="4">
    <source>
        <dbReference type="ARBA" id="ARBA00022679"/>
    </source>
</evidence>
<dbReference type="GO" id="GO:0043115">
    <property type="term" value="F:precorrin-2 dehydrogenase activity"/>
    <property type="evidence" value="ECO:0007669"/>
    <property type="project" value="UniProtKB-EC"/>
</dbReference>
<dbReference type="InterPro" id="IPR000878">
    <property type="entry name" value="4pyrrol_Mease"/>
</dbReference>
<dbReference type="InterPro" id="IPR006367">
    <property type="entry name" value="Sirohaem_synthase_N"/>
</dbReference>